<comment type="caution">
    <text evidence="2">The sequence shown here is derived from an EMBL/GenBank/DDBJ whole genome shotgun (WGS) entry which is preliminary data.</text>
</comment>
<dbReference type="PANTHER" id="PTHR43646:SF3">
    <property type="entry name" value="SLR1566 PROTEIN"/>
    <property type="match status" value="1"/>
</dbReference>
<protein>
    <submittedName>
        <fullName evidence="2">Glycosyl transferase family 2</fullName>
    </submittedName>
</protein>
<accession>A0A370I3I9</accession>
<dbReference type="InterPro" id="IPR001173">
    <property type="entry name" value="Glyco_trans_2-like"/>
</dbReference>
<gene>
    <name evidence="2" type="ORF">DFR76_106172</name>
</gene>
<proteinExistence type="predicted"/>
<organism evidence="2 3">
    <name type="scientific">Nocardia pseudobrasiliensis</name>
    <dbReference type="NCBI Taxonomy" id="45979"/>
    <lineage>
        <taxon>Bacteria</taxon>
        <taxon>Bacillati</taxon>
        <taxon>Actinomycetota</taxon>
        <taxon>Actinomycetes</taxon>
        <taxon>Mycobacteriales</taxon>
        <taxon>Nocardiaceae</taxon>
        <taxon>Nocardia</taxon>
    </lineage>
</organism>
<reference evidence="2 3" key="1">
    <citation type="submission" date="2018-07" db="EMBL/GenBank/DDBJ databases">
        <title>Genomic Encyclopedia of Type Strains, Phase IV (KMG-IV): sequencing the most valuable type-strain genomes for metagenomic binning, comparative biology and taxonomic classification.</title>
        <authorList>
            <person name="Goeker M."/>
        </authorList>
    </citation>
    <scope>NUCLEOTIDE SEQUENCE [LARGE SCALE GENOMIC DNA]</scope>
    <source>
        <strain evidence="2 3">DSM 44290</strain>
    </source>
</reference>
<sequence>MNTVTARGVVAAAAVLSGAGCVMALVNRVTVRQLVAVTTSVIEPVTVCVPARDEADRLPALIADLRAQRGIPRMRVLILDDRSADGTYHAAVAAVEGDERFTIITAETEPASGWTGKTAACARLTEIAGVTGGSDDAPAGVLIFLDADVRLGPGAIAAAVDELRRSAAAVVAPWPYQRAESLSEALVQPLLCWSWATTLPVRLANHSLRPSTAVSCGQFLVFDAAAYRAIGGHAAVAADVTEDLALARALRRDGRRTVLVAAGRVASTRMYRSASDLDVGYTRWLWSAYGSVAGSAAVGALAALTYWTPPLAALLGHGALRRTGALGYTAAVCARLLARSLEAGDAPGPSDIAAALAHPVSVAAYLRLSIRSHRLHRAGQLTWKGRSLVARAG</sequence>
<keyword evidence="3" id="KW-1185">Reference proteome</keyword>
<evidence type="ECO:0000313" key="3">
    <source>
        <dbReference type="Proteomes" id="UP000254869"/>
    </source>
</evidence>
<dbReference type="PROSITE" id="PS51257">
    <property type="entry name" value="PROKAR_LIPOPROTEIN"/>
    <property type="match status" value="1"/>
</dbReference>
<dbReference type="RefSeq" id="WP_068006311.1">
    <property type="nucleotide sequence ID" value="NZ_QQBC01000006.1"/>
</dbReference>
<name>A0A370I3I9_9NOCA</name>
<dbReference type="EMBL" id="QQBC01000006">
    <property type="protein sequence ID" value="RDI65303.1"/>
    <property type="molecule type" value="Genomic_DNA"/>
</dbReference>
<dbReference type="Pfam" id="PF00535">
    <property type="entry name" value="Glycos_transf_2"/>
    <property type="match status" value="1"/>
</dbReference>
<dbReference type="STRING" id="1210086.GCA_001613105_06725"/>
<dbReference type="PANTHER" id="PTHR43646">
    <property type="entry name" value="GLYCOSYLTRANSFERASE"/>
    <property type="match status" value="1"/>
</dbReference>
<evidence type="ECO:0000259" key="1">
    <source>
        <dbReference type="Pfam" id="PF00535"/>
    </source>
</evidence>
<dbReference type="InterPro" id="IPR029044">
    <property type="entry name" value="Nucleotide-diphossugar_trans"/>
</dbReference>
<dbReference type="AlphaFoldDB" id="A0A370I3I9"/>
<dbReference type="SUPFAM" id="SSF53448">
    <property type="entry name" value="Nucleotide-diphospho-sugar transferases"/>
    <property type="match status" value="1"/>
</dbReference>
<dbReference type="Gene3D" id="3.90.550.10">
    <property type="entry name" value="Spore Coat Polysaccharide Biosynthesis Protein SpsA, Chain A"/>
    <property type="match status" value="1"/>
</dbReference>
<dbReference type="GO" id="GO:0016740">
    <property type="term" value="F:transferase activity"/>
    <property type="evidence" value="ECO:0007669"/>
    <property type="project" value="UniProtKB-KW"/>
</dbReference>
<feature type="domain" description="Glycosyltransferase 2-like" evidence="1">
    <location>
        <begin position="46"/>
        <end position="229"/>
    </location>
</feature>
<dbReference type="Proteomes" id="UP000254869">
    <property type="component" value="Unassembled WGS sequence"/>
</dbReference>
<evidence type="ECO:0000313" key="2">
    <source>
        <dbReference type="EMBL" id="RDI65303.1"/>
    </source>
</evidence>
<keyword evidence="2" id="KW-0808">Transferase</keyword>